<keyword evidence="6 8" id="KW-0411">Iron-sulfur</keyword>
<comment type="cofactor">
    <cofactor evidence="8">
        <name>[4Fe-4S] cluster</name>
        <dbReference type="ChEBI" id="CHEBI:49883"/>
    </cofactor>
    <text evidence="8">Binds 1 [4Fe-4S] cluster. The cluster is coordinated with 3 cysteines and an exchangeable S-adenosyl-L-methionine.</text>
</comment>
<dbReference type="Gene3D" id="3.20.20.70">
    <property type="entry name" value="Aldolase class I"/>
    <property type="match status" value="1"/>
</dbReference>
<dbReference type="RefSeq" id="WP_112713004.1">
    <property type="nucleotide sequence ID" value="NZ_LS483250.1"/>
</dbReference>
<dbReference type="InterPro" id="IPR024924">
    <property type="entry name" value="7-CO-7-deazaguanine_synth-like"/>
</dbReference>
<evidence type="ECO:0000256" key="2">
    <source>
        <dbReference type="ARBA" id="ARBA00022691"/>
    </source>
</evidence>
<dbReference type="KEGG" id="mya:MORIYA_0921"/>
<feature type="binding site" evidence="8">
    <location>
        <begin position="12"/>
        <end position="14"/>
    </location>
    <ligand>
        <name>substrate</name>
    </ligand>
</feature>
<feature type="binding site" evidence="8">
    <location>
        <position position="92"/>
    </location>
    <ligand>
        <name>substrate</name>
    </ligand>
</feature>
<feature type="binding site" evidence="8">
    <location>
        <position position="31"/>
    </location>
    <ligand>
        <name>[4Fe-4S] cluster</name>
        <dbReference type="ChEBI" id="CHEBI:49883"/>
        <note>4Fe-4S-S-AdoMet</note>
    </ligand>
</feature>
<dbReference type="SFLD" id="SFLDS00029">
    <property type="entry name" value="Radical_SAM"/>
    <property type="match status" value="1"/>
</dbReference>
<dbReference type="GO" id="GO:0016840">
    <property type="term" value="F:carbon-nitrogen lyase activity"/>
    <property type="evidence" value="ECO:0007669"/>
    <property type="project" value="UniProtKB-UniRule"/>
</dbReference>
<comment type="similarity">
    <text evidence="8">Belongs to the radical SAM superfamily. 7-carboxy-7-deazaguanine synthase family.</text>
</comment>
<dbReference type="PIRSF" id="PIRSF000370">
    <property type="entry name" value="QueE"/>
    <property type="match status" value="1"/>
</dbReference>
<feature type="binding site" evidence="8">
    <location>
        <position position="94"/>
    </location>
    <ligand>
        <name>S-adenosyl-L-methionine</name>
        <dbReference type="ChEBI" id="CHEBI:59789"/>
    </ligand>
</feature>
<evidence type="ECO:0000256" key="6">
    <source>
        <dbReference type="ARBA" id="ARBA00023014"/>
    </source>
</evidence>
<name>A0A330LL78_9GAMM</name>
<comment type="function">
    <text evidence="8">Catalyzes the complex heterocyclic radical-mediated conversion of 6-carboxy-5,6,7,8-tetrahydropterin (CPH4) to 7-carboxy-7-deazaguanine (CDG), a step common to the biosynthetic pathways of all 7-deazapurine-containing compounds.</text>
</comment>
<dbReference type="EMBL" id="LS483250">
    <property type="protein sequence ID" value="SQD77399.1"/>
    <property type="molecule type" value="Genomic_DNA"/>
</dbReference>
<evidence type="ECO:0000256" key="7">
    <source>
        <dbReference type="ARBA" id="ARBA00023239"/>
    </source>
</evidence>
<dbReference type="UniPathway" id="UPA00391"/>
<feature type="binding site" evidence="8">
    <location>
        <begin position="37"/>
        <end position="39"/>
    </location>
    <ligand>
        <name>S-adenosyl-L-methionine</name>
        <dbReference type="ChEBI" id="CHEBI:59789"/>
    </ligand>
</feature>
<dbReference type="SUPFAM" id="SSF102114">
    <property type="entry name" value="Radical SAM enzymes"/>
    <property type="match status" value="1"/>
</dbReference>
<keyword evidence="4 8" id="KW-0460">Magnesium</keyword>
<organism evidence="10 11">
    <name type="scientific">Moritella yayanosii</name>
    <dbReference type="NCBI Taxonomy" id="69539"/>
    <lineage>
        <taxon>Bacteria</taxon>
        <taxon>Pseudomonadati</taxon>
        <taxon>Pseudomonadota</taxon>
        <taxon>Gammaproteobacteria</taxon>
        <taxon>Alteromonadales</taxon>
        <taxon>Moritellaceae</taxon>
        <taxon>Moritella</taxon>
    </lineage>
</organism>
<accession>A0A330LL78</accession>
<evidence type="ECO:0000313" key="11">
    <source>
        <dbReference type="Proteomes" id="UP000250163"/>
    </source>
</evidence>
<evidence type="ECO:0000256" key="5">
    <source>
        <dbReference type="ARBA" id="ARBA00023004"/>
    </source>
</evidence>
<comment type="cofactor">
    <cofactor evidence="8">
        <name>S-adenosyl-L-methionine</name>
        <dbReference type="ChEBI" id="CHEBI:59789"/>
    </cofactor>
    <text evidence="8">Binds 1 S-adenosyl-L-methionine per subunit.</text>
</comment>
<gene>
    <name evidence="10" type="primary">ygcF</name>
    <name evidence="8" type="synonym">queE</name>
    <name evidence="10" type="ORF">MORIYA_0921</name>
</gene>
<feature type="binding site" evidence="8">
    <location>
        <position position="35"/>
    </location>
    <ligand>
        <name>[4Fe-4S] cluster</name>
        <dbReference type="ChEBI" id="CHEBI:49883"/>
        <note>4Fe-4S-S-AdoMet</note>
    </ligand>
</feature>
<evidence type="ECO:0000259" key="9">
    <source>
        <dbReference type="PROSITE" id="PS51918"/>
    </source>
</evidence>
<dbReference type="NCBIfam" id="TIGR04322">
    <property type="entry name" value="rSAM_QueE_Ecoli"/>
    <property type="match status" value="1"/>
</dbReference>
<evidence type="ECO:0000256" key="1">
    <source>
        <dbReference type="ARBA" id="ARBA00022485"/>
    </source>
</evidence>
<dbReference type="PANTHER" id="PTHR42836">
    <property type="entry name" value="7-CARBOXY-7-DEAZAGUANINE SYNTHASE"/>
    <property type="match status" value="1"/>
</dbReference>
<feature type="domain" description="Radical SAM core" evidence="9">
    <location>
        <begin position="18"/>
        <end position="222"/>
    </location>
</feature>
<feature type="binding site" evidence="8">
    <location>
        <position position="27"/>
    </location>
    <ligand>
        <name>substrate</name>
    </ligand>
</feature>
<keyword evidence="3 8" id="KW-0479">Metal-binding</keyword>
<comment type="subunit">
    <text evidence="8">Homodimer.</text>
</comment>
<keyword evidence="1 8" id="KW-0004">4Fe-4S</keyword>
<dbReference type="PROSITE" id="PS51918">
    <property type="entry name" value="RADICAL_SAM"/>
    <property type="match status" value="1"/>
</dbReference>
<evidence type="ECO:0000313" key="10">
    <source>
        <dbReference type="EMBL" id="SQD77399.1"/>
    </source>
</evidence>
<reference evidence="11" key="1">
    <citation type="submission" date="2018-05" db="EMBL/GenBank/DDBJ databases">
        <authorList>
            <person name="Cea G.-C."/>
            <person name="William W."/>
        </authorList>
    </citation>
    <scope>NUCLEOTIDE SEQUENCE [LARGE SCALE GENOMIC DNA]</scope>
    <source>
        <strain evidence="11">DB21MT 5</strain>
    </source>
</reference>
<dbReference type="AlphaFoldDB" id="A0A330LL78"/>
<proteinExistence type="inferred from homology"/>
<feature type="binding site" evidence="8">
    <location>
        <position position="40"/>
    </location>
    <ligand>
        <name>Mg(2+)</name>
        <dbReference type="ChEBI" id="CHEBI:18420"/>
    </ligand>
</feature>
<dbReference type="EC" id="4.3.99.3" evidence="8"/>
<keyword evidence="7 8" id="KW-0456">Lyase</keyword>
<keyword evidence="11" id="KW-1185">Reference proteome</keyword>
<keyword evidence="8" id="KW-0671">Queuosine biosynthesis</keyword>
<comment type="cofactor">
    <cofactor evidence="8">
        <name>Mg(2+)</name>
        <dbReference type="ChEBI" id="CHEBI:18420"/>
    </cofactor>
</comment>
<comment type="catalytic activity">
    <reaction evidence="8">
        <text>6-carboxy-5,6,7,8-tetrahydropterin + H(+) = 7-carboxy-7-carbaguanine + NH4(+)</text>
        <dbReference type="Rhea" id="RHEA:27974"/>
        <dbReference type="ChEBI" id="CHEBI:15378"/>
        <dbReference type="ChEBI" id="CHEBI:28938"/>
        <dbReference type="ChEBI" id="CHEBI:61032"/>
        <dbReference type="ChEBI" id="CHEBI:61036"/>
        <dbReference type="EC" id="4.3.99.3"/>
    </reaction>
</comment>
<evidence type="ECO:0000256" key="8">
    <source>
        <dbReference type="HAMAP-Rule" id="MF_00917"/>
    </source>
</evidence>
<dbReference type="GO" id="GO:0051539">
    <property type="term" value="F:4 iron, 4 sulfur cluster binding"/>
    <property type="evidence" value="ECO:0007669"/>
    <property type="project" value="UniProtKB-UniRule"/>
</dbReference>
<comment type="caution">
    <text evidence="8">Lacks conserved residue(s) required for the propagation of feature annotation.</text>
</comment>
<feature type="binding site" evidence="8">
    <location>
        <position position="38"/>
    </location>
    <ligand>
        <name>[4Fe-4S] cluster</name>
        <dbReference type="ChEBI" id="CHEBI:49883"/>
        <note>4Fe-4S-S-AdoMet</note>
    </ligand>
</feature>
<dbReference type="PANTHER" id="PTHR42836:SF1">
    <property type="entry name" value="7-CARBOXY-7-DEAZAGUANINE SYNTHASE"/>
    <property type="match status" value="1"/>
</dbReference>
<dbReference type="GO" id="GO:1904047">
    <property type="term" value="F:S-adenosyl-L-methionine binding"/>
    <property type="evidence" value="ECO:0007669"/>
    <property type="project" value="UniProtKB-UniRule"/>
</dbReference>
<dbReference type="Proteomes" id="UP000250163">
    <property type="component" value="Chromosome MORIYA"/>
</dbReference>
<dbReference type="InterPro" id="IPR007197">
    <property type="entry name" value="rSAM"/>
</dbReference>
<protein>
    <recommendedName>
        <fullName evidence="8">7-carboxy-7-deazaguanine synthase</fullName>
        <shortName evidence="8">CDG synthase</shortName>
        <ecNumber evidence="8">4.3.99.3</ecNumber>
    </recommendedName>
    <alternativeName>
        <fullName evidence="8">Queuosine biosynthesis protein QueE</fullName>
    </alternativeName>
</protein>
<sequence length="222" mass="25256">MQYPVNEIFETVQGEGHFTGFPVIFIRLQGCDVGCSWCDTKQTWLVDPEMQVSQQTVNKACDDKPHWANFTAQEFITMIQKNGFVAKHIVISGGEPCQYDLVELTSKLEQAGYFCQIETSGTSEVRATDSTWVTVSPKIQMKGQLPVLQSALRRANEIKHVIAMEKHIEELDALIVDIDTSDKIMCLQPISQQKRATDLAIKLCIERNWKLSVQMHKYIFID</sequence>
<comment type="pathway">
    <text evidence="8">Purine metabolism; 7-cyano-7-deazaguanine biosynthesis.</text>
</comment>
<dbReference type="InterPro" id="IPR013785">
    <property type="entry name" value="Aldolase_TIM"/>
</dbReference>
<evidence type="ECO:0000256" key="4">
    <source>
        <dbReference type="ARBA" id="ARBA00022842"/>
    </source>
</evidence>
<keyword evidence="5 8" id="KW-0408">Iron</keyword>
<dbReference type="InterPro" id="IPR027609">
    <property type="entry name" value="rSAM_QueE_proteobac"/>
</dbReference>
<dbReference type="GO" id="GO:0008616">
    <property type="term" value="P:tRNA queuosine(34) biosynthetic process"/>
    <property type="evidence" value="ECO:0007669"/>
    <property type="project" value="UniProtKB-UniRule"/>
</dbReference>
<feature type="binding site" evidence="8">
    <location>
        <begin position="136"/>
        <end position="138"/>
    </location>
    <ligand>
        <name>S-adenosyl-L-methionine</name>
        <dbReference type="ChEBI" id="CHEBI:59789"/>
    </ligand>
</feature>
<evidence type="ECO:0000256" key="3">
    <source>
        <dbReference type="ARBA" id="ARBA00022723"/>
    </source>
</evidence>
<dbReference type="OrthoDB" id="9792276at2"/>
<dbReference type="HAMAP" id="MF_00917">
    <property type="entry name" value="QueE"/>
    <property type="match status" value="1"/>
</dbReference>
<dbReference type="GO" id="GO:0000287">
    <property type="term" value="F:magnesium ion binding"/>
    <property type="evidence" value="ECO:0007669"/>
    <property type="project" value="UniProtKB-UniRule"/>
</dbReference>
<keyword evidence="2 8" id="KW-0949">S-adenosyl-L-methionine</keyword>
<dbReference type="InterPro" id="IPR058240">
    <property type="entry name" value="rSAM_sf"/>
</dbReference>